<evidence type="ECO:0000256" key="17">
    <source>
        <dbReference type="PIRSR" id="PIRSR602401-1"/>
    </source>
</evidence>
<evidence type="ECO:0000256" key="16">
    <source>
        <dbReference type="ARBA" id="ARBA00067499"/>
    </source>
</evidence>
<keyword evidence="9 18" id="KW-0503">Monooxygenase</keyword>
<dbReference type="Gene3D" id="1.10.630.10">
    <property type="entry name" value="Cytochrome P450"/>
    <property type="match status" value="1"/>
</dbReference>
<dbReference type="InterPro" id="IPR036396">
    <property type="entry name" value="Cyt_P450_sf"/>
</dbReference>
<dbReference type="PRINTS" id="PR00463">
    <property type="entry name" value="EP450I"/>
</dbReference>
<evidence type="ECO:0000256" key="13">
    <source>
        <dbReference type="ARBA" id="ARBA00051691"/>
    </source>
</evidence>
<keyword evidence="7 18" id="KW-0560">Oxidoreductase</keyword>
<dbReference type="PRINTS" id="PR00385">
    <property type="entry name" value="P450"/>
</dbReference>
<evidence type="ECO:0000256" key="7">
    <source>
        <dbReference type="ARBA" id="ARBA00023002"/>
    </source>
</evidence>
<dbReference type="InterPro" id="IPR002401">
    <property type="entry name" value="Cyt_P450_E_grp-I"/>
</dbReference>
<comment type="catalytic activity">
    <reaction evidence="14">
        <text>(2S)-naringenin 4',7-dimethyl ether + reduced [NADPH--hemoprotein reductase] + O2 = (2S)-carthamidin-4',7-dimethyl ether + oxidized [NADPH--hemoprotein reductase] + H2O + H(+)</text>
        <dbReference type="Rhea" id="RHEA:73439"/>
        <dbReference type="Rhea" id="RHEA-COMP:11964"/>
        <dbReference type="Rhea" id="RHEA-COMP:11965"/>
        <dbReference type="ChEBI" id="CHEBI:15377"/>
        <dbReference type="ChEBI" id="CHEBI:15378"/>
        <dbReference type="ChEBI" id="CHEBI:15379"/>
        <dbReference type="ChEBI" id="CHEBI:57618"/>
        <dbReference type="ChEBI" id="CHEBI:58210"/>
        <dbReference type="ChEBI" id="CHEBI:192816"/>
        <dbReference type="ChEBI" id="CHEBI:192817"/>
    </reaction>
    <physiologicalReaction direction="left-to-right" evidence="14">
        <dbReference type="Rhea" id="RHEA:73440"/>
    </physiologicalReaction>
</comment>
<protein>
    <recommendedName>
        <fullName evidence="16">Flavonoid-6-hydroxylase</fullName>
    </recommendedName>
</protein>
<dbReference type="InterPro" id="IPR017972">
    <property type="entry name" value="Cyt_P450_CS"/>
</dbReference>
<feature type="binding site" description="axial binding residue" evidence="17">
    <location>
        <position position="460"/>
    </location>
    <ligand>
        <name>heme</name>
        <dbReference type="ChEBI" id="CHEBI:30413"/>
    </ligand>
    <ligandPart>
        <name>Fe</name>
        <dbReference type="ChEBI" id="CHEBI:18248"/>
    </ligandPart>
</feature>
<evidence type="ECO:0000256" key="15">
    <source>
        <dbReference type="ARBA" id="ARBA00052216"/>
    </source>
</evidence>
<dbReference type="PANTHER" id="PTHR47947:SF1">
    <property type="entry name" value="CYTOCHROME P450 82E3"/>
    <property type="match status" value="1"/>
</dbReference>
<organism evidence="19">
    <name type="scientific">Sesamum latifolium</name>
    <dbReference type="NCBI Taxonomy" id="2727402"/>
    <lineage>
        <taxon>Eukaryota</taxon>
        <taxon>Viridiplantae</taxon>
        <taxon>Streptophyta</taxon>
        <taxon>Embryophyta</taxon>
        <taxon>Tracheophyta</taxon>
        <taxon>Spermatophyta</taxon>
        <taxon>Magnoliopsida</taxon>
        <taxon>eudicotyledons</taxon>
        <taxon>Gunneridae</taxon>
        <taxon>Pentapetalae</taxon>
        <taxon>asterids</taxon>
        <taxon>lamiids</taxon>
        <taxon>Lamiales</taxon>
        <taxon>Pedaliaceae</taxon>
        <taxon>Sesamum</taxon>
    </lineage>
</organism>
<dbReference type="Pfam" id="PF00067">
    <property type="entry name" value="p450"/>
    <property type="match status" value="1"/>
</dbReference>
<evidence type="ECO:0000256" key="10">
    <source>
        <dbReference type="ARBA" id="ARBA00023136"/>
    </source>
</evidence>
<keyword evidence="4" id="KW-0812">Transmembrane</keyword>
<keyword evidence="3 17" id="KW-0349">Heme</keyword>
<reference evidence="19" key="2">
    <citation type="journal article" date="2024" name="Plant">
        <title>Genomic evolution and insights into agronomic trait innovations of Sesamum species.</title>
        <authorList>
            <person name="Miao H."/>
            <person name="Wang L."/>
            <person name="Qu L."/>
            <person name="Liu H."/>
            <person name="Sun Y."/>
            <person name="Le M."/>
            <person name="Wang Q."/>
            <person name="Wei S."/>
            <person name="Zheng Y."/>
            <person name="Lin W."/>
            <person name="Duan Y."/>
            <person name="Cao H."/>
            <person name="Xiong S."/>
            <person name="Wang X."/>
            <person name="Wei L."/>
            <person name="Li C."/>
            <person name="Ma Q."/>
            <person name="Ju M."/>
            <person name="Zhao R."/>
            <person name="Li G."/>
            <person name="Mu C."/>
            <person name="Tian Q."/>
            <person name="Mei H."/>
            <person name="Zhang T."/>
            <person name="Gao T."/>
            <person name="Zhang H."/>
        </authorList>
    </citation>
    <scope>NUCLEOTIDE SEQUENCE</scope>
    <source>
        <strain evidence="19">KEN1</strain>
    </source>
</reference>
<evidence type="ECO:0000313" key="19">
    <source>
        <dbReference type="EMBL" id="KAL0452018.1"/>
    </source>
</evidence>
<comment type="subcellular location">
    <subcellularLocation>
        <location evidence="2">Membrane</location>
        <topology evidence="2">Single-pass membrane protein</topology>
    </subcellularLocation>
</comment>
<gene>
    <name evidence="19" type="ORF">Slati_1179900</name>
</gene>
<evidence type="ECO:0000256" key="1">
    <source>
        <dbReference type="ARBA" id="ARBA00001971"/>
    </source>
</evidence>
<dbReference type="InterPro" id="IPR001128">
    <property type="entry name" value="Cyt_P450"/>
</dbReference>
<evidence type="ECO:0000256" key="8">
    <source>
        <dbReference type="ARBA" id="ARBA00023004"/>
    </source>
</evidence>
<comment type="catalytic activity">
    <reaction evidence="15">
        <text>apigenin 4',7-dimethyl ether + reduced [NADPH--hemoprotein reductase] + O2 = ladanein + oxidized [NADPH--hemoprotein reductase] + H2O + H(+)</text>
        <dbReference type="Rhea" id="RHEA:73435"/>
        <dbReference type="Rhea" id="RHEA-COMP:11964"/>
        <dbReference type="Rhea" id="RHEA-COMP:11965"/>
        <dbReference type="ChEBI" id="CHEBI:2769"/>
        <dbReference type="ChEBI" id="CHEBI:15377"/>
        <dbReference type="ChEBI" id="CHEBI:15378"/>
        <dbReference type="ChEBI" id="CHEBI:15379"/>
        <dbReference type="ChEBI" id="CHEBI:57618"/>
        <dbReference type="ChEBI" id="CHEBI:58210"/>
        <dbReference type="ChEBI" id="CHEBI:192702"/>
    </reaction>
    <physiologicalReaction direction="left-to-right" evidence="15">
        <dbReference type="Rhea" id="RHEA:73436"/>
    </physiologicalReaction>
</comment>
<reference evidence="19" key="1">
    <citation type="submission" date="2020-06" db="EMBL/GenBank/DDBJ databases">
        <authorList>
            <person name="Li T."/>
            <person name="Hu X."/>
            <person name="Zhang T."/>
            <person name="Song X."/>
            <person name="Zhang H."/>
            <person name="Dai N."/>
            <person name="Sheng W."/>
            <person name="Hou X."/>
            <person name="Wei L."/>
        </authorList>
    </citation>
    <scope>NUCLEOTIDE SEQUENCE</scope>
    <source>
        <strain evidence="19">KEN1</strain>
        <tissue evidence="19">Leaf</tissue>
    </source>
</reference>
<dbReference type="GO" id="GO:0005506">
    <property type="term" value="F:iron ion binding"/>
    <property type="evidence" value="ECO:0007669"/>
    <property type="project" value="InterPro"/>
</dbReference>
<evidence type="ECO:0000256" key="2">
    <source>
        <dbReference type="ARBA" id="ARBA00004167"/>
    </source>
</evidence>
<dbReference type="GO" id="GO:0020037">
    <property type="term" value="F:heme binding"/>
    <property type="evidence" value="ECO:0007669"/>
    <property type="project" value="InterPro"/>
</dbReference>
<dbReference type="GO" id="GO:0016020">
    <property type="term" value="C:membrane"/>
    <property type="evidence" value="ECO:0007669"/>
    <property type="project" value="UniProtKB-SubCell"/>
</dbReference>
<dbReference type="PANTHER" id="PTHR47947">
    <property type="entry name" value="CYTOCHROME P450 82C3-RELATED"/>
    <property type="match status" value="1"/>
</dbReference>
<proteinExistence type="inferred from homology"/>
<sequence length="521" mass="58780">MAVSREDMGATLAALLFIAVLLYNLSRKYPRKAAQSPPQPPGAWPIIGHLPLLGAESNIARTLAELADKHGPVYTLWLGRQRVVVVSSREAVFECFTRNDKSFANRPKSSAGEHLVYDHASFGFTNGPYWREMRKLVSSEVLSARRLEAMKNLRVTEIATSIGELYVETTTTTKTRGQQPLPSKVVISRWVEKMTLNIIVKTIAGKRYGSGAAEVESFRKLIREFTVLAGEFVLSDAIPIPLLRWIDPQGHIKNMKRVSKELDVIIEKWVEEHMQRRGEGEGCREEQDFIDAMLSTIDDKFTTPKLTIIKATVVNVILGGFDTTSVHLTWLLSLLVNNKHVMNLARKEIDDNVGNQRWVQESDINNLPYLQAIIKESLRLYPPLPLSIPHEAVEDCRLSGYLIPKGTLLFVNLWKLHRDARFWPEPDRFMPERFLKGHAQGDEAGQQYEYIPFGMGRRSCPGTTFAMQVTSLTVARLIQGFDFATEGNEAVDMAEGIGIIMPRENPLEVLVSPRLPSQLYE</sequence>
<dbReference type="InterPro" id="IPR050651">
    <property type="entry name" value="Plant_Cytochrome_P450_Monoox"/>
</dbReference>
<keyword evidence="10" id="KW-0472">Membrane</keyword>
<dbReference type="SUPFAM" id="SSF48264">
    <property type="entry name" value="Cytochrome P450"/>
    <property type="match status" value="1"/>
</dbReference>
<evidence type="ECO:0000256" key="14">
    <source>
        <dbReference type="ARBA" id="ARBA00052049"/>
    </source>
</evidence>
<evidence type="ECO:0000256" key="9">
    <source>
        <dbReference type="ARBA" id="ARBA00023033"/>
    </source>
</evidence>
<comment type="caution">
    <text evidence="19">The sequence shown here is derived from an EMBL/GenBank/DDBJ whole genome shotgun (WGS) entry which is preliminary data.</text>
</comment>
<keyword evidence="5 17" id="KW-0479">Metal-binding</keyword>
<keyword evidence="8 17" id="KW-0408">Iron</keyword>
<comment type="pathway">
    <text evidence="11">Flavonoid metabolism.</text>
</comment>
<evidence type="ECO:0000256" key="18">
    <source>
        <dbReference type="RuleBase" id="RU000461"/>
    </source>
</evidence>
<comment type="similarity">
    <text evidence="18">Belongs to the cytochrome P450 family.</text>
</comment>
<dbReference type="EMBL" id="JACGWN010000004">
    <property type="protein sequence ID" value="KAL0452018.1"/>
    <property type="molecule type" value="Genomic_DNA"/>
</dbReference>
<comment type="cofactor">
    <cofactor evidence="1 17">
        <name>heme</name>
        <dbReference type="ChEBI" id="CHEBI:30413"/>
    </cofactor>
</comment>
<evidence type="ECO:0000256" key="12">
    <source>
        <dbReference type="ARBA" id="ARBA00050930"/>
    </source>
</evidence>
<dbReference type="GO" id="GO:0004497">
    <property type="term" value="F:monooxygenase activity"/>
    <property type="evidence" value="ECO:0007669"/>
    <property type="project" value="UniProtKB-KW"/>
</dbReference>
<name>A0AAW2XE34_9LAMI</name>
<evidence type="ECO:0000256" key="5">
    <source>
        <dbReference type="ARBA" id="ARBA00022723"/>
    </source>
</evidence>
<dbReference type="GO" id="GO:0016705">
    <property type="term" value="F:oxidoreductase activity, acting on paired donors, with incorporation or reduction of molecular oxygen"/>
    <property type="evidence" value="ECO:0007669"/>
    <property type="project" value="InterPro"/>
</dbReference>
<evidence type="ECO:0000256" key="4">
    <source>
        <dbReference type="ARBA" id="ARBA00022692"/>
    </source>
</evidence>
<accession>A0AAW2XE34</accession>
<evidence type="ECO:0000256" key="3">
    <source>
        <dbReference type="ARBA" id="ARBA00022617"/>
    </source>
</evidence>
<dbReference type="FunFam" id="1.10.630.10:FF:000026">
    <property type="entry name" value="Cytochrome P450 82C4"/>
    <property type="match status" value="1"/>
</dbReference>
<keyword evidence="6" id="KW-1133">Transmembrane helix</keyword>
<dbReference type="AlphaFoldDB" id="A0AAW2XE34"/>
<evidence type="ECO:0000256" key="11">
    <source>
        <dbReference type="ARBA" id="ARBA00034479"/>
    </source>
</evidence>
<dbReference type="PROSITE" id="PS00086">
    <property type="entry name" value="CYTOCHROME_P450"/>
    <property type="match status" value="1"/>
</dbReference>
<comment type="catalytic activity">
    <reaction evidence="12">
        <text>(2S)-sakuranetin + reduced [NADPH--hemoprotein reductase] + O2 = (2S)-7-methylcarthamidin + oxidized [NADPH--hemoprotein reductase] + H2O + H(+)</text>
        <dbReference type="Rhea" id="RHEA:73431"/>
        <dbReference type="Rhea" id="RHEA-COMP:11964"/>
        <dbReference type="Rhea" id="RHEA-COMP:11965"/>
        <dbReference type="ChEBI" id="CHEBI:15377"/>
        <dbReference type="ChEBI" id="CHEBI:15378"/>
        <dbReference type="ChEBI" id="CHEBI:15379"/>
        <dbReference type="ChEBI" id="CHEBI:28927"/>
        <dbReference type="ChEBI" id="CHEBI:57618"/>
        <dbReference type="ChEBI" id="CHEBI:58210"/>
        <dbReference type="ChEBI" id="CHEBI:192815"/>
    </reaction>
    <physiologicalReaction direction="left-to-right" evidence="12">
        <dbReference type="Rhea" id="RHEA:73432"/>
    </physiologicalReaction>
</comment>
<evidence type="ECO:0000256" key="6">
    <source>
        <dbReference type="ARBA" id="ARBA00022989"/>
    </source>
</evidence>
<comment type="catalytic activity">
    <reaction evidence="13">
        <text>genkwanin + reduced [NADPH--hemoprotein reductase] + O2 = scutellarein 7-methyl ether + oxidized [NADPH--hemoprotein reductase] + H2O</text>
        <dbReference type="Rhea" id="RHEA:73427"/>
        <dbReference type="Rhea" id="RHEA-COMP:11964"/>
        <dbReference type="Rhea" id="RHEA-COMP:11965"/>
        <dbReference type="ChEBI" id="CHEBI:15377"/>
        <dbReference type="ChEBI" id="CHEBI:15379"/>
        <dbReference type="ChEBI" id="CHEBI:57618"/>
        <dbReference type="ChEBI" id="CHEBI:58210"/>
        <dbReference type="ChEBI" id="CHEBI:192700"/>
        <dbReference type="ChEBI" id="CHEBI:192701"/>
    </reaction>
    <physiologicalReaction direction="left-to-right" evidence="13">
        <dbReference type="Rhea" id="RHEA:73428"/>
    </physiologicalReaction>
</comment>